<dbReference type="PROSITE" id="PS51133">
    <property type="entry name" value="ZF_TFIIS_2"/>
    <property type="match status" value="1"/>
</dbReference>
<feature type="region of interest" description="Disordered" evidence="4">
    <location>
        <begin position="120"/>
        <end position="175"/>
    </location>
</feature>
<feature type="compositionally biased region" description="Acidic residues" evidence="4">
    <location>
        <begin position="161"/>
        <end position="170"/>
    </location>
</feature>
<feature type="domain" description="TFIIS-type" evidence="5">
    <location>
        <begin position="334"/>
        <end position="374"/>
    </location>
</feature>
<dbReference type="Gene3D" id="2.20.25.10">
    <property type="match status" value="1"/>
</dbReference>
<keyword evidence="3" id="KW-0862">Zinc</keyword>
<dbReference type="GO" id="GO:0005666">
    <property type="term" value="C:RNA polymerase III complex"/>
    <property type="evidence" value="ECO:0007669"/>
    <property type="project" value="TreeGrafter"/>
</dbReference>
<sequence length="375" mass="43479">MSTQMSNETYQVVLLGQKGEIKQGKLKTVSLAGIASVLKKKEEPSILGRYFWKTKTLYLFGYADGKDGHENQHHLPPPLEGITIYGDILVLASMSQTSYSKPIQLKTSEYETFYTCKLEGEDEEEEGEEVYESESESNTPEEFQNDEEEEEYADDIPSIESSEDEEEEELQIPIEKPVRVSRSRKVLHAPQVEEKELESTDTTPHPLRERVQTLLIETLVPHISKENCIALEEHIFQRSLQTCDLEEIRKVWSSIAFRDVYLAISRRILGNLNPNSYIQNKHVLTRVISGELTLEQLVKQNYYELCPEKWQQYLDAQAKREQVQLEGDFSRATDKWLCNGCKMRKCTYYELQTRSADEPMTIFIHCLNCGKRWTQ</sequence>
<dbReference type="AlphaFoldDB" id="A0A6C0DPB9"/>
<proteinExistence type="predicted"/>
<dbReference type="InterPro" id="IPR003618">
    <property type="entry name" value="TFIIS_cen_dom"/>
</dbReference>
<protein>
    <recommendedName>
        <fullName evidence="8">TFIIS-type domain-containing protein</fullName>
    </recommendedName>
</protein>
<organism evidence="7">
    <name type="scientific">viral metagenome</name>
    <dbReference type="NCBI Taxonomy" id="1070528"/>
    <lineage>
        <taxon>unclassified sequences</taxon>
        <taxon>metagenomes</taxon>
        <taxon>organismal metagenomes</taxon>
    </lineage>
</organism>
<dbReference type="InterPro" id="IPR012164">
    <property type="entry name" value="Rpa12/Rpb9/Rpc10/TFS"/>
</dbReference>
<feature type="domain" description="TFIIS central" evidence="6">
    <location>
        <begin position="207"/>
        <end position="333"/>
    </location>
</feature>
<name>A0A6C0DPB9_9ZZZZ</name>
<evidence type="ECO:0000259" key="6">
    <source>
        <dbReference type="PROSITE" id="PS51321"/>
    </source>
</evidence>
<dbReference type="PROSITE" id="PS51321">
    <property type="entry name" value="TFIIS_CENTRAL"/>
    <property type="match status" value="1"/>
</dbReference>
<keyword evidence="1" id="KW-0479">Metal-binding</keyword>
<dbReference type="PROSITE" id="PS00466">
    <property type="entry name" value="ZF_TFIIS_1"/>
    <property type="match status" value="1"/>
</dbReference>
<evidence type="ECO:0008006" key="8">
    <source>
        <dbReference type="Google" id="ProtNLM"/>
    </source>
</evidence>
<dbReference type="PANTHER" id="PTHR11239">
    <property type="entry name" value="DNA-DIRECTED RNA POLYMERASE"/>
    <property type="match status" value="1"/>
</dbReference>
<dbReference type="SMART" id="SM00440">
    <property type="entry name" value="ZnF_C2C2"/>
    <property type="match status" value="1"/>
</dbReference>
<dbReference type="InterPro" id="IPR001222">
    <property type="entry name" value="Znf_TFIIS"/>
</dbReference>
<dbReference type="GO" id="GO:0006386">
    <property type="term" value="P:termination of RNA polymerase III transcription"/>
    <property type="evidence" value="ECO:0007669"/>
    <property type="project" value="TreeGrafter"/>
</dbReference>
<evidence type="ECO:0000256" key="1">
    <source>
        <dbReference type="ARBA" id="ARBA00022723"/>
    </source>
</evidence>
<evidence type="ECO:0000259" key="5">
    <source>
        <dbReference type="PROSITE" id="PS51133"/>
    </source>
</evidence>
<dbReference type="PANTHER" id="PTHR11239:SF12">
    <property type="entry name" value="DNA-DIRECTED RNA POLYMERASE III SUBUNIT RPC10"/>
    <property type="match status" value="1"/>
</dbReference>
<dbReference type="EMBL" id="MN739656">
    <property type="protein sequence ID" value="QHT18467.1"/>
    <property type="molecule type" value="Genomic_DNA"/>
</dbReference>
<evidence type="ECO:0000256" key="4">
    <source>
        <dbReference type="SAM" id="MobiDB-lite"/>
    </source>
</evidence>
<feature type="compositionally biased region" description="Acidic residues" evidence="4">
    <location>
        <begin position="143"/>
        <end position="154"/>
    </location>
</feature>
<evidence type="ECO:0000313" key="7">
    <source>
        <dbReference type="EMBL" id="QHT18467.1"/>
    </source>
</evidence>
<dbReference type="CDD" id="cd13749">
    <property type="entry name" value="Zn-ribbon_TFIIS"/>
    <property type="match status" value="1"/>
</dbReference>
<dbReference type="SUPFAM" id="SSF57783">
    <property type="entry name" value="Zinc beta-ribbon"/>
    <property type="match status" value="1"/>
</dbReference>
<keyword evidence="2" id="KW-0863">Zinc-finger</keyword>
<accession>A0A6C0DPB9</accession>
<dbReference type="Pfam" id="PF01096">
    <property type="entry name" value="Zn_ribbon_TFIIS"/>
    <property type="match status" value="1"/>
</dbReference>
<feature type="compositionally biased region" description="Acidic residues" evidence="4">
    <location>
        <begin position="120"/>
        <end position="135"/>
    </location>
</feature>
<dbReference type="GO" id="GO:0008270">
    <property type="term" value="F:zinc ion binding"/>
    <property type="evidence" value="ECO:0007669"/>
    <property type="project" value="UniProtKB-KW"/>
</dbReference>
<evidence type="ECO:0000256" key="3">
    <source>
        <dbReference type="ARBA" id="ARBA00022833"/>
    </source>
</evidence>
<dbReference type="GO" id="GO:0003676">
    <property type="term" value="F:nucleic acid binding"/>
    <property type="evidence" value="ECO:0007669"/>
    <property type="project" value="InterPro"/>
</dbReference>
<evidence type="ECO:0000256" key="2">
    <source>
        <dbReference type="ARBA" id="ARBA00022771"/>
    </source>
</evidence>
<reference evidence="7" key="1">
    <citation type="journal article" date="2020" name="Nature">
        <title>Giant virus diversity and host interactions through global metagenomics.</title>
        <authorList>
            <person name="Schulz F."/>
            <person name="Roux S."/>
            <person name="Paez-Espino D."/>
            <person name="Jungbluth S."/>
            <person name="Walsh D.A."/>
            <person name="Denef V.J."/>
            <person name="McMahon K.D."/>
            <person name="Konstantinidis K.T."/>
            <person name="Eloe-Fadrosh E.A."/>
            <person name="Kyrpides N.C."/>
            <person name="Woyke T."/>
        </authorList>
    </citation>
    <scope>NUCLEOTIDE SEQUENCE</scope>
    <source>
        <strain evidence="7">GVMAG-M-3300023174-46</strain>
    </source>
</reference>
<dbReference type="GO" id="GO:0003899">
    <property type="term" value="F:DNA-directed RNA polymerase activity"/>
    <property type="evidence" value="ECO:0007669"/>
    <property type="project" value="InterPro"/>
</dbReference>